<keyword evidence="1" id="KW-0238">DNA-binding</keyword>
<evidence type="ECO:0000256" key="1">
    <source>
        <dbReference type="ARBA" id="ARBA00023125"/>
    </source>
</evidence>
<organism evidence="3 4">
    <name type="scientific">Paraburkholderia nemoris</name>
    <dbReference type="NCBI Taxonomy" id="2793076"/>
    <lineage>
        <taxon>Bacteria</taxon>
        <taxon>Pseudomonadati</taxon>
        <taxon>Pseudomonadota</taxon>
        <taxon>Betaproteobacteria</taxon>
        <taxon>Burkholderiales</taxon>
        <taxon>Burkholderiaceae</taxon>
        <taxon>Paraburkholderia</taxon>
    </lineage>
</organism>
<accession>A0ABN7LSG8</accession>
<dbReference type="RefSeq" id="WP_200658706.1">
    <property type="nucleotide sequence ID" value="NZ_CAJNBH010000009.1"/>
</dbReference>
<evidence type="ECO:0000259" key="2">
    <source>
        <dbReference type="PROSITE" id="PS50943"/>
    </source>
</evidence>
<dbReference type="PANTHER" id="PTHR46558">
    <property type="entry name" value="TRACRIPTIONAL REGULATORY PROTEIN-RELATED-RELATED"/>
    <property type="match status" value="1"/>
</dbReference>
<keyword evidence="4" id="KW-1185">Reference proteome</keyword>
<dbReference type="PROSITE" id="PS50943">
    <property type="entry name" value="HTH_CROC1"/>
    <property type="match status" value="1"/>
</dbReference>
<name>A0ABN7LSG8_9BURK</name>
<protein>
    <recommendedName>
        <fullName evidence="2">HTH cro/C1-type domain-containing protein</fullName>
    </recommendedName>
</protein>
<proteinExistence type="predicted"/>
<dbReference type="SUPFAM" id="SSF47413">
    <property type="entry name" value="lambda repressor-like DNA-binding domains"/>
    <property type="match status" value="1"/>
</dbReference>
<dbReference type="EMBL" id="CAJNBH010000009">
    <property type="protein sequence ID" value="CAE6760813.1"/>
    <property type="molecule type" value="Genomic_DNA"/>
</dbReference>
<dbReference type="PANTHER" id="PTHR46558:SF11">
    <property type="entry name" value="HTH-TYPE TRANSCRIPTIONAL REGULATOR XRE"/>
    <property type="match status" value="1"/>
</dbReference>
<dbReference type="Gene3D" id="1.10.260.40">
    <property type="entry name" value="lambda repressor-like DNA-binding domains"/>
    <property type="match status" value="1"/>
</dbReference>
<feature type="domain" description="HTH cro/C1-type" evidence="2">
    <location>
        <begin position="18"/>
        <end position="72"/>
    </location>
</feature>
<evidence type="ECO:0000313" key="4">
    <source>
        <dbReference type="Proteomes" id="UP000673821"/>
    </source>
</evidence>
<dbReference type="InterPro" id="IPR010982">
    <property type="entry name" value="Lambda_DNA-bd_dom_sf"/>
</dbReference>
<dbReference type="Proteomes" id="UP000673821">
    <property type="component" value="Unassembled WGS sequence"/>
</dbReference>
<dbReference type="SMART" id="SM00530">
    <property type="entry name" value="HTH_XRE"/>
    <property type="match status" value="1"/>
</dbReference>
<dbReference type="CDD" id="cd00093">
    <property type="entry name" value="HTH_XRE"/>
    <property type="match status" value="1"/>
</dbReference>
<dbReference type="InterPro" id="IPR001387">
    <property type="entry name" value="Cro/C1-type_HTH"/>
</dbReference>
<dbReference type="Pfam" id="PF13560">
    <property type="entry name" value="HTH_31"/>
    <property type="match status" value="1"/>
</dbReference>
<sequence>MKGEGGDEDLARKVGRAIARERKAAGYTQARVGDALGLEKETISRIETGVIVPSIHRLAQFADLFRCPLSALFGEYKGGGAEDAGAIAQLVAGLPQDDRRAILRIISEIAAIAREREVLRQRFEIAEQIPRRSDSPRPKI</sequence>
<evidence type="ECO:0000313" key="3">
    <source>
        <dbReference type="EMBL" id="CAE6760813.1"/>
    </source>
</evidence>
<comment type="caution">
    <text evidence="3">The sequence shown here is derived from an EMBL/GenBank/DDBJ whole genome shotgun (WGS) entry which is preliminary data.</text>
</comment>
<reference evidence="3 4" key="1">
    <citation type="submission" date="2021-02" db="EMBL/GenBank/DDBJ databases">
        <authorList>
            <person name="Vanwijnsberghe S."/>
        </authorList>
    </citation>
    <scope>NUCLEOTIDE SEQUENCE [LARGE SCALE GENOMIC DNA]</scope>
    <source>
        <strain evidence="3 4">R-69776</strain>
    </source>
</reference>
<gene>
    <name evidence="3" type="ORF">R69776_03362</name>
</gene>